<evidence type="ECO:0000256" key="5">
    <source>
        <dbReference type="ARBA" id="ARBA00022824"/>
    </source>
</evidence>
<keyword evidence="5" id="KW-0256">Endoplasmic reticulum</keyword>
<evidence type="ECO:0000313" key="10">
    <source>
        <dbReference type="Proteomes" id="UP001527925"/>
    </source>
</evidence>
<name>A0ABR4N7C0_9FUNG</name>
<dbReference type="Proteomes" id="UP001527925">
    <property type="component" value="Unassembled WGS sequence"/>
</dbReference>
<protein>
    <recommendedName>
        <fullName evidence="11">Membrane magnesium transporter</fullName>
    </recommendedName>
</protein>
<feature type="transmembrane region" description="Helical" evidence="8">
    <location>
        <begin position="44"/>
        <end position="64"/>
    </location>
</feature>
<keyword evidence="10" id="KW-1185">Reference proteome</keyword>
<accession>A0ABR4N7C0</accession>
<dbReference type="PANTHER" id="PTHR21181">
    <property type="match status" value="1"/>
</dbReference>
<comment type="subunit">
    <text evidence="3">Component of the ER membrane protein complex (EMC).</text>
</comment>
<dbReference type="Pfam" id="PF10270">
    <property type="entry name" value="MMgT"/>
    <property type="match status" value="1"/>
</dbReference>
<gene>
    <name evidence="9" type="ORF">HK105_205053</name>
</gene>
<dbReference type="InterPro" id="IPR018937">
    <property type="entry name" value="MMgT"/>
</dbReference>
<organism evidence="9 10">
    <name type="scientific">Polyrhizophydium stewartii</name>
    <dbReference type="NCBI Taxonomy" id="2732419"/>
    <lineage>
        <taxon>Eukaryota</taxon>
        <taxon>Fungi</taxon>
        <taxon>Fungi incertae sedis</taxon>
        <taxon>Chytridiomycota</taxon>
        <taxon>Chytridiomycota incertae sedis</taxon>
        <taxon>Chytridiomycetes</taxon>
        <taxon>Rhizophydiales</taxon>
        <taxon>Rhizophydiales incertae sedis</taxon>
        <taxon>Polyrhizophydium</taxon>
    </lineage>
</organism>
<comment type="similarity">
    <text evidence="2">Belongs to the membrane magnesium transporter (TC 1.A.67) family.</text>
</comment>
<evidence type="ECO:0000256" key="7">
    <source>
        <dbReference type="ARBA" id="ARBA00023136"/>
    </source>
</evidence>
<dbReference type="PANTHER" id="PTHR21181:SF7">
    <property type="entry name" value="ER MEMBRANE PROTEIN COMPLEX SUBUNIT 5"/>
    <property type="match status" value="1"/>
</dbReference>
<comment type="caution">
    <text evidence="9">The sequence shown here is derived from an EMBL/GenBank/DDBJ whole genome shotgun (WGS) entry which is preliminary data.</text>
</comment>
<evidence type="ECO:0000256" key="8">
    <source>
        <dbReference type="SAM" id="Phobius"/>
    </source>
</evidence>
<evidence type="ECO:0008006" key="11">
    <source>
        <dbReference type="Google" id="ProtNLM"/>
    </source>
</evidence>
<sequence>MLGRVLYAAGLVLLAHAGYSAIEHFAYLKTIGKHDSHLPSDIIIELAVSLLLLIQGAVLVAGPLKPVSLQIELAKKSIELVDSTPGFKVVNHRGRSLFCAQ</sequence>
<evidence type="ECO:0000256" key="3">
    <source>
        <dbReference type="ARBA" id="ARBA00011276"/>
    </source>
</evidence>
<evidence type="ECO:0000256" key="2">
    <source>
        <dbReference type="ARBA" id="ARBA00006109"/>
    </source>
</evidence>
<evidence type="ECO:0000313" key="9">
    <source>
        <dbReference type="EMBL" id="KAL2915437.1"/>
    </source>
</evidence>
<evidence type="ECO:0000256" key="1">
    <source>
        <dbReference type="ARBA" id="ARBA00004477"/>
    </source>
</evidence>
<keyword evidence="7 8" id="KW-0472">Membrane</keyword>
<dbReference type="EMBL" id="JADGIZ020000024">
    <property type="protein sequence ID" value="KAL2915437.1"/>
    <property type="molecule type" value="Genomic_DNA"/>
</dbReference>
<proteinExistence type="inferred from homology"/>
<evidence type="ECO:0000256" key="6">
    <source>
        <dbReference type="ARBA" id="ARBA00022989"/>
    </source>
</evidence>
<comment type="subcellular location">
    <subcellularLocation>
        <location evidence="1">Endoplasmic reticulum membrane</location>
        <topology evidence="1">Multi-pass membrane protein</topology>
    </subcellularLocation>
</comment>
<reference evidence="9 10" key="1">
    <citation type="submission" date="2023-09" db="EMBL/GenBank/DDBJ databases">
        <title>Pangenome analysis of Batrachochytrium dendrobatidis and related Chytrids.</title>
        <authorList>
            <person name="Yacoub M.N."/>
            <person name="Stajich J.E."/>
            <person name="James T.Y."/>
        </authorList>
    </citation>
    <scope>NUCLEOTIDE SEQUENCE [LARGE SCALE GENOMIC DNA]</scope>
    <source>
        <strain evidence="9 10">JEL0888</strain>
    </source>
</reference>
<keyword evidence="6 8" id="KW-1133">Transmembrane helix</keyword>
<evidence type="ECO:0000256" key="4">
    <source>
        <dbReference type="ARBA" id="ARBA00022692"/>
    </source>
</evidence>
<keyword evidence="4 8" id="KW-0812">Transmembrane</keyword>